<dbReference type="GO" id="GO:0004402">
    <property type="term" value="F:histone acetyltransferase activity"/>
    <property type="evidence" value="ECO:0007669"/>
    <property type="project" value="InterPro"/>
</dbReference>
<dbReference type="EMBL" id="JAGDFL010000006">
    <property type="protein sequence ID" value="KAG7401889.1"/>
    <property type="molecule type" value="Genomic_DNA"/>
</dbReference>
<evidence type="ECO:0000259" key="2">
    <source>
        <dbReference type="Pfam" id="PF12657"/>
    </source>
</evidence>
<feature type="domain" description="Transcription factor IIIC 90kDa subunit N-terminal" evidence="2">
    <location>
        <begin position="34"/>
        <end position="266"/>
    </location>
</feature>
<proteinExistence type="predicted"/>
<sequence>MTSGSDPNVGLLQTDVDSRERIPGSPLVPGGVAWSEDGRLAVVSDSSVLIATFRSRQLEMFQPQGPAVSKDFVFLPERTAGERLPIEIPSFSHPLDSGLPRGSASYFLLNESDRHQHNPKEMSLSKNAGAAFVGAVWGPRGSAPNSSCALLALTASSRISLHFPPSFHMSWKETAVFSDKLFDFFQSKNFRLSPAHDNHLSQSVKVTVTSVDEKGPKKKRKGLSSDEEQVARNSIAEYAHKCAMMSTLSVAWSPFMLTSDKQDTISLIAFSGRKVSTVWVYPYPSFVSDIPGQQQSLLSQVPVAWIDTEQYGRASGWP</sequence>
<organism evidence="3 4">
    <name type="scientific">Phytophthora boehmeriae</name>
    <dbReference type="NCBI Taxonomy" id="109152"/>
    <lineage>
        <taxon>Eukaryota</taxon>
        <taxon>Sar</taxon>
        <taxon>Stramenopiles</taxon>
        <taxon>Oomycota</taxon>
        <taxon>Peronosporomycetes</taxon>
        <taxon>Peronosporales</taxon>
        <taxon>Peronosporaceae</taxon>
        <taxon>Phytophthora</taxon>
    </lineage>
</organism>
<evidence type="ECO:0000256" key="1">
    <source>
        <dbReference type="SAM" id="MobiDB-lite"/>
    </source>
</evidence>
<keyword evidence="4" id="KW-1185">Reference proteome</keyword>
<dbReference type="GO" id="GO:0000127">
    <property type="term" value="C:transcription factor TFIIIC complex"/>
    <property type="evidence" value="ECO:0007669"/>
    <property type="project" value="InterPro"/>
</dbReference>
<comment type="caution">
    <text evidence="3">The sequence shown here is derived from an EMBL/GenBank/DDBJ whole genome shotgun (WGS) entry which is preliminary data.</text>
</comment>
<evidence type="ECO:0000313" key="4">
    <source>
        <dbReference type="Proteomes" id="UP000693981"/>
    </source>
</evidence>
<dbReference type="InterPro" id="IPR024761">
    <property type="entry name" value="TFIIIC_delta_N"/>
</dbReference>
<dbReference type="Pfam" id="PF12657">
    <property type="entry name" value="TFIIIC_delta"/>
    <property type="match status" value="1"/>
</dbReference>
<dbReference type="AlphaFoldDB" id="A0A8T1XDY1"/>
<reference evidence="3" key="1">
    <citation type="submission" date="2021-02" db="EMBL/GenBank/DDBJ databases">
        <authorList>
            <person name="Palmer J.M."/>
        </authorList>
    </citation>
    <scope>NUCLEOTIDE SEQUENCE</scope>
    <source>
        <strain evidence="3">SCRP23</strain>
    </source>
</reference>
<protein>
    <recommendedName>
        <fullName evidence="2">Transcription factor IIIC 90kDa subunit N-terminal domain-containing protein</fullName>
    </recommendedName>
</protein>
<dbReference type="GO" id="GO:0006384">
    <property type="term" value="P:transcription initiation at RNA polymerase III promoter"/>
    <property type="evidence" value="ECO:0007669"/>
    <property type="project" value="InterPro"/>
</dbReference>
<accession>A0A8T1XDY1</accession>
<dbReference type="PANTHER" id="PTHR15496:SF2">
    <property type="entry name" value="GENERAL TRANSCRIPTION FACTOR 3C POLYPEPTIDE 4"/>
    <property type="match status" value="1"/>
</dbReference>
<dbReference type="PANTHER" id="PTHR15496">
    <property type="entry name" value="GENERAL TRANSCRIPTION FACTOR 3C POLYPEPTIDE 4 FAMILY"/>
    <property type="match status" value="1"/>
</dbReference>
<dbReference type="Proteomes" id="UP000693981">
    <property type="component" value="Unassembled WGS sequence"/>
</dbReference>
<evidence type="ECO:0000313" key="3">
    <source>
        <dbReference type="EMBL" id="KAG7401889.1"/>
    </source>
</evidence>
<dbReference type="OrthoDB" id="6021743at2759"/>
<dbReference type="InterPro" id="IPR044230">
    <property type="entry name" value="GTF3C4"/>
</dbReference>
<gene>
    <name evidence="3" type="ORF">PHYBOEH_009469</name>
</gene>
<name>A0A8T1XDY1_9STRA</name>
<feature type="region of interest" description="Disordered" evidence="1">
    <location>
        <begin position="1"/>
        <end position="24"/>
    </location>
</feature>